<evidence type="ECO:0000313" key="3">
    <source>
        <dbReference type="EMBL" id="KAK4404608.1"/>
    </source>
</evidence>
<keyword evidence="4" id="KW-1185">Reference proteome</keyword>
<feature type="region of interest" description="Disordered" evidence="1">
    <location>
        <begin position="1"/>
        <end position="73"/>
    </location>
</feature>
<dbReference type="PROSITE" id="PS51089">
    <property type="entry name" value="HP"/>
    <property type="match status" value="1"/>
</dbReference>
<accession>A0AAE1X4A5</accession>
<reference evidence="3" key="2">
    <citation type="journal article" date="2024" name="Plant">
        <title>Genomic evolution and insights into agronomic trait innovations of Sesamum species.</title>
        <authorList>
            <person name="Miao H."/>
            <person name="Wang L."/>
            <person name="Qu L."/>
            <person name="Liu H."/>
            <person name="Sun Y."/>
            <person name="Le M."/>
            <person name="Wang Q."/>
            <person name="Wei S."/>
            <person name="Zheng Y."/>
            <person name="Lin W."/>
            <person name="Duan Y."/>
            <person name="Cao H."/>
            <person name="Xiong S."/>
            <person name="Wang X."/>
            <person name="Wei L."/>
            <person name="Li C."/>
            <person name="Ma Q."/>
            <person name="Ju M."/>
            <person name="Zhao R."/>
            <person name="Li G."/>
            <person name="Mu C."/>
            <person name="Tian Q."/>
            <person name="Mei H."/>
            <person name="Zhang T."/>
            <person name="Gao T."/>
            <person name="Zhang H."/>
        </authorList>
    </citation>
    <scope>NUCLEOTIDE SEQUENCE</scope>
    <source>
        <strain evidence="3">K16</strain>
    </source>
</reference>
<evidence type="ECO:0000256" key="1">
    <source>
        <dbReference type="SAM" id="MobiDB-lite"/>
    </source>
</evidence>
<feature type="domain" description="HP" evidence="2">
    <location>
        <begin position="69"/>
        <end position="134"/>
    </location>
</feature>
<dbReference type="Proteomes" id="UP001289374">
    <property type="component" value="Unassembled WGS sequence"/>
</dbReference>
<comment type="caution">
    <text evidence="3">The sequence shown here is derived from an EMBL/GenBank/DDBJ whole genome shotgun (WGS) entry which is preliminary data.</text>
</comment>
<feature type="compositionally biased region" description="Low complexity" evidence="1">
    <location>
        <begin position="18"/>
        <end position="31"/>
    </location>
</feature>
<dbReference type="GO" id="GO:0030032">
    <property type="term" value="P:lamellipodium assembly"/>
    <property type="evidence" value="ECO:0007669"/>
    <property type="project" value="TreeGrafter"/>
</dbReference>
<evidence type="ECO:0000313" key="4">
    <source>
        <dbReference type="Proteomes" id="UP001289374"/>
    </source>
</evidence>
<protein>
    <submittedName>
        <fullName evidence="3">Villin-5</fullName>
    </submittedName>
</protein>
<dbReference type="EMBL" id="JACGWL010000004">
    <property type="protein sequence ID" value="KAK4404608.1"/>
    <property type="molecule type" value="Genomic_DNA"/>
</dbReference>
<proteinExistence type="predicted"/>
<name>A0AAE1X4A5_9LAMI</name>
<dbReference type="PANTHER" id="PTHR24213:SF9">
    <property type="entry name" value="UNCOORDINATED 115A, ISOFORM B-RELATED"/>
    <property type="match status" value="1"/>
</dbReference>
<gene>
    <name evidence="3" type="ORF">Sango_0829400</name>
</gene>
<evidence type="ECO:0000259" key="2">
    <source>
        <dbReference type="PROSITE" id="PS51089"/>
    </source>
</evidence>
<organism evidence="3 4">
    <name type="scientific">Sesamum angolense</name>
    <dbReference type="NCBI Taxonomy" id="2727404"/>
    <lineage>
        <taxon>Eukaryota</taxon>
        <taxon>Viridiplantae</taxon>
        <taxon>Streptophyta</taxon>
        <taxon>Embryophyta</taxon>
        <taxon>Tracheophyta</taxon>
        <taxon>Spermatophyta</taxon>
        <taxon>Magnoliopsida</taxon>
        <taxon>eudicotyledons</taxon>
        <taxon>Gunneridae</taxon>
        <taxon>Pentapetalae</taxon>
        <taxon>asterids</taxon>
        <taxon>lamiids</taxon>
        <taxon>Lamiales</taxon>
        <taxon>Pedaliaceae</taxon>
        <taxon>Sesamum</taxon>
    </lineage>
</organism>
<sequence length="253" mass="28489">MVRKIFPKSVVPDSDNQASRSAAIAALSAASGESKPRSEGTSRENSVDHLKPKPETIQEDVKEGEPEDDEGLPIYPYERLTTVSDNPVEDIDVTKRETYLSSEEFKEKFGMAKSAFYKLPKWKQNKLKDTMHQAQRRPNPPCPNSLHKTHKERDSYASSYPNRLYTLEYAPHPIEFKLPRTYHLALDSRVILKDQKPTKPKITAILRILAPVIASTAFLALPRGWIAHEVISPAVGEFLIPPTTSRYCDGGFS</sequence>
<dbReference type="GO" id="GO:0051015">
    <property type="term" value="F:actin filament binding"/>
    <property type="evidence" value="ECO:0007669"/>
    <property type="project" value="TreeGrafter"/>
</dbReference>
<dbReference type="GO" id="GO:0007010">
    <property type="term" value="P:cytoskeleton organization"/>
    <property type="evidence" value="ECO:0007669"/>
    <property type="project" value="InterPro"/>
</dbReference>
<dbReference type="InterPro" id="IPR051618">
    <property type="entry name" value="Actin-binding_LIM"/>
</dbReference>
<dbReference type="PANTHER" id="PTHR24213">
    <property type="entry name" value="ACTIN-BINDING LIM PROTEIN"/>
    <property type="match status" value="1"/>
</dbReference>
<dbReference type="Gene3D" id="1.10.950.10">
    <property type="entry name" value="Villin headpiece domain"/>
    <property type="match status" value="1"/>
</dbReference>
<dbReference type="SMART" id="SM00153">
    <property type="entry name" value="VHP"/>
    <property type="match status" value="1"/>
</dbReference>
<dbReference type="InterPro" id="IPR036886">
    <property type="entry name" value="Villin_headpiece_dom_sf"/>
</dbReference>
<feature type="compositionally biased region" description="Basic and acidic residues" evidence="1">
    <location>
        <begin position="34"/>
        <end position="64"/>
    </location>
</feature>
<dbReference type="Pfam" id="PF02209">
    <property type="entry name" value="VHP"/>
    <property type="match status" value="1"/>
</dbReference>
<dbReference type="InterPro" id="IPR003128">
    <property type="entry name" value="Villin_headpiece"/>
</dbReference>
<dbReference type="AlphaFoldDB" id="A0AAE1X4A5"/>
<dbReference type="SUPFAM" id="SSF47050">
    <property type="entry name" value="VHP, Villin headpiece domain"/>
    <property type="match status" value="1"/>
</dbReference>
<reference evidence="3" key="1">
    <citation type="submission" date="2020-06" db="EMBL/GenBank/DDBJ databases">
        <authorList>
            <person name="Li T."/>
            <person name="Hu X."/>
            <person name="Zhang T."/>
            <person name="Song X."/>
            <person name="Zhang H."/>
            <person name="Dai N."/>
            <person name="Sheng W."/>
            <person name="Hou X."/>
            <person name="Wei L."/>
        </authorList>
    </citation>
    <scope>NUCLEOTIDE SEQUENCE</scope>
    <source>
        <strain evidence="3">K16</strain>
        <tissue evidence="3">Leaf</tissue>
    </source>
</reference>
<dbReference type="GO" id="GO:0015629">
    <property type="term" value="C:actin cytoskeleton"/>
    <property type="evidence" value="ECO:0007669"/>
    <property type="project" value="TreeGrafter"/>
</dbReference>